<evidence type="ECO:0000313" key="2">
    <source>
        <dbReference type="Proteomes" id="UP000053424"/>
    </source>
</evidence>
<gene>
    <name evidence="1" type="ORF">M413DRAFT_338200</name>
</gene>
<proteinExistence type="predicted"/>
<dbReference type="HOGENOM" id="CLU_806672_0_0_1"/>
<accession>A0A0C2Y657</accession>
<sequence length="344" mass="39115">MPTRIPFRLSYLAIIFPARLSHCKLLDVLEHQPTLQMLQLTFSVEFRPRPSRIMHLPSLQTLWLSDLPSVCALILDNLIIPPSCVVRVTLTQPKAWIDGVFDCLSLQSAFSKIFRNWKSRKQHTAWVLSVSPFTSHIVGFDTRYTPSRPLFEYIWLGTGSGVQPRLNFLFLESMITSIQENCNLGNAHHLLLDCYGLDGSGADAVLTFMNHLKNLREIRCTPRTFNSTTVQIFSDLTLLEPLISTRETLAFPELLTIYLEKGPLIALGQGISNFFQVLYSILDRSPKVSSLHVPEDSPVLTEVMQFFQQPMLACRRLDVCAHTDNERPLSDLAENNWNPTIQFA</sequence>
<organism evidence="1 2">
    <name type="scientific">Hebeloma cylindrosporum</name>
    <dbReference type="NCBI Taxonomy" id="76867"/>
    <lineage>
        <taxon>Eukaryota</taxon>
        <taxon>Fungi</taxon>
        <taxon>Dikarya</taxon>
        <taxon>Basidiomycota</taxon>
        <taxon>Agaricomycotina</taxon>
        <taxon>Agaricomycetes</taxon>
        <taxon>Agaricomycetidae</taxon>
        <taxon>Agaricales</taxon>
        <taxon>Agaricineae</taxon>
        <taxon>Hymenogastraceae</taxon>
        <taxon>Hebeloma</taxon>
    </lineage>
</organism>
<protein>
    <submittedName>
        <fullName evidence="1">Uncharacterized protein</fullName>
    </submittedName>
</protein>
<dbReference type="AlphaFoldDB" id="A0A0C2Y657"/>
<dbReference type="Proteomes" id="UP000053424">
    <property type="component" value="Unassembled WGS sequence"/>
</dbReference>
<dbReference type="EMBL" id="KN831772">
    <property type="protein sequence ID" value="KIM45338.1"/>
    <property type="molecule type" value="Genomic_DNA"/>
</dbReference>
<keyword evidence="2" id="KW-1185">Reference proteome</keyword>
<evidence type="ECO:0000313" key="1">
    <source>
        <dbReference type="EMBL" id="KIM45338.1"/>
    </source>
</evidence>
<name>A0A0C2Y657_HEBCY</name>
<reference evidence="2" key="2">
    <citation type="submission" date="2015-01" db="EMBL/GenBank/DDBJ databases">
        <title>Evolutionary Origins and Diversification of the Mycorrhizal Mutualists.</title>
        <authorList>
            <consortium name="DOE Joint Genome Institute"/>
            <consortium name="Mycorrhizal Genomics Consortium"/>
            <person name="Kohler A."/>
            <person name="Kuo A."/>
            <person name="Nagy L.G."/>
            <person name="Floudas D."/>
            <person name="Copeland A."/>
            <person name="Barry K.W."/>
            <person name="Cichocki N."/>
            <person name="Veneault-Fourrey C."/>
            <person name="LaButti K."/>
            <person name="Lindquist E.A."/>
            <person name="Lipzen A."/>
            <person name="Lundell T."/>
            <person name="Morin E."/>
            <person name="Murat C."/>
            <person name="Riley R."/>
            <person name="Ohm R."/>
            <person name="Sun H."/>
            <person name="Tunlid A."/>
            <person name="Henrissat B."/>
            <person name="Grigoriev I.V."/>
            <person name="Hibbett D.S."/>
            <person name="Martin F."/>
        </authorList>
    </citation>
    <scope>NUCLEOTIDE SEQUENCE [LARGE SCALE GENOMIC DNA]</scope>
    <source>
        <strain evidence="2">h7</strain>
    </source>
</reference>
<reference evidence="1 2" key="1">
    <citation type="submission" date="2014-04" db="EMBL/GenBank/DDBJ databases">
        <authorList>
            <consortium name="DOE Joint Genome Institute"/>
            <person name="Kuo A."/>
            <person name="Gay G."/>
            <person name="Dore J."/>
            <person name="Kohler A."/>
            <person name="Nagy L.G."/>
            <person name="Floudas D."/>
            <person name="Copeland A."/>
            <person name="Barry K.W."/>
            <person name="Cichocki N."/>
            <person name="Veneault-Fourrey C."/>
            <person name="LaButti K."/>
            <person name="Lindquist E.A."/>
            <person name="Lipzen A."/>
            <person name="Lundell T."/>
            <person name="Morin E."/>
            <person name="Murat C."/>
            <person name="Sun H."/>
            <person name="Tunlid A."/>
            <person name="Henrissat B."/>
            <person name="Grigoriev I.V."/>
            <person name="Hibbett D.S."/>
            <person name="Martin F."/>
            <person name="Nordberg H.P."/>
            <person name="Cantor M.N."/>
            <person name="Hua S.X."/>
        </authorList>
    </citation>
    <scope>NUCLEOTIDE SEQUENCE [LARGE SCALE GENOMIC DNA]</scope>
    <source>
        <strain evidence="2">h7</strain>
    </source>
</reference>